<evidence type="ECO:0000256" key="2">
    <source>
        <dbReference type="ARBA" id="ARBA00022741"/>
    </source>
</evidence>
<dbReference type="Gene3D" id="3.40.50.10440">
    <property type="entry name" value="Dihydroxyacetone kinase, domain 1"/>
    <property type="match status" value="1"/>
</dbReference>
<dbReference type="Pfam" id="PF02733">
    <property type="entry name" value="Dak1"/>
    <property type="match status" value="1"/>
</dbReference>
<evidence type="ECO:0000313" key="7">
    <source>
        <dbReference type="Proteomes" id="UP000199025"/>
    </source>
</evidence>
<keyword evidence="4" id="KW-0067">ATP-binding</keyword>
<name>A0A1I4A5W9_9PSEU</name>
<reference evidence="6 7" key="1">
    <citation type="submission" date="2016-10" db="EMBL/GenBank/DDBJ databases">
        <authorList>
            <person name="de Groot N.N."/>
        </authorList>
    </citation>
    <scope>NUCLEOTIDE SEQUENCE [LARGE SCALE GENOMIC DNA]</scope>
    <source>
        <strain evidence="6 7">DSM 44468</strain>
    </source>
</reference>
<dbReference type="PROSITE" id="PS51481">
    <property type="entry name" value="DHAK"/>
    <property type="match status" value="1"/>
</dbReference>
<evidence type="ECO:0000313" key="6">
    <source>
        <dbReference type="EMBL" id="SFK51179.1"/>
    </source>
</evidence>
<organism evidence="6 7">
    <name type="scientific">Amycolatopsis sacchari</name>
    <dbReference type="NCBI Taxonomy" id="115433"/>
    <lineage>
        <taxon>Bacteria</taxon>
        <taxon>Bacillati</taxon>
        <taxon>Actinomycetota</taxon>
        <taxon>Actinomycetes</taxon>
        <taxon>Pseudonocardiales</taxon>
        <taxon>Pseudonocardiaceae</taxon>
        <taxon>Amycolatopsis</taxon>
    </lineage>
</organism>
<sequence>MKKIINDPADVVTESLRGFAAAHADLVRVQYEPDVVVRADAPVAGKVAIISGGGSGHEPLHAGFVGPGMLDAAVPGAVFTSPTPDAVQAAVTATTGEAGALLIVKNYTGDVLNFETAGELAAAEGLDVRSVVIDDDVAVADSTFTAGRRGVGGTVLLEKITGAAAARGDSLDAVEALARKVIGQVRSIGVALTAPTVPHAGEPSFELADDEIEFGIGIHGEPGRERIKLEPADALVARMVDAVVEDLPFTSGDRVLLFTNSMGGTPQLELYLAHGIAERLLAERGITVARRLVGPYITSLEMQGISLTLLKLDDELAELWDAPVETAALRWRA</sequence>
<proteinExistence type="predicted"/>
<evidence type="ECO:0000256" key="4">
    <source>
        <dbReference type="ARBA" id="ARBA00022840"/>
    </source>
</evidence>
<dbReference type="SUPFAM" id="SSF82549">
    <property type="entry name" value="DAK1/DegV-like"/>
    <property type="match status" value="1"/>
</dbReference>
<dbReference type="FunFam" id="3.30.1180.20:FF:000001">
    <property type="entry name" value="Dihydroxyacetone kinase 1"/>
    <property type="match status" value="1"/>
</dbReference>
<dbReference type="Gene3D" id="3.30.1180.20">
    <property type="entry name" value="Dihydroxyacetone kinase, domain 2"/>
    <property type="match status" value="1"/>
</dbReference>
<keyword evidence="7" id="KW-1185">Reference proteome</keyword>
<dbReference type="EMBL" id="FORP01000023">
    <property type="protein sequence ID" value="SFK51179.1"/>
    <property type="molecule type" value="Genomic_DNA"/>
</dbReference>
<feature type="domain" description="DhaK" evidence="5">
    <location>
        <begin position="7"/>
        <end position="331"/>
    </location>
</feature>
<dbReference type="FunFam" id="3.40.50.10440:FF:000001">
    <property type="entry name" value="Dihydroxyacetone kinase, DhaK subunit"/>
    <property type="match status" value="1"/>
</dbReference>
<dbReference type="InterPro" id="IPR050861">
    <property type="entry name" value="Dihydroxyacetone_Kinase"/>
</dbReference>
<dbReference type="PANTHER" id="PTHR28629">
    <property type="entry name" value="TRIOKINASE/FMN CYCLASE"/>
    <property type="match status" value="1"/>
</dbReference>
<protein>
    <submittedName>
        <fullName evidence="6">Dihydroxyacetone kinase, N-terminal domain</fullName>
    </submittedName>
</protein>
<evidence type="ECO:0000256" key="3">
    <source>
        <dbReference type="ARBA" id="ARBA00022777"/>
    </source>
</evidence>
<keyword evidence="3 6" id="KW-0418">Kinase</keyword>
<dbReference type="NCBIfam" id="TIGR02363">
    <property type="entry name" value="dhaK1"/>
    <property type="match status" value="1"/>
</dbReference>
<dbReference type="GO" id="GO:0019563">
    <property type="term" value="P:glycerol catabolic process"/>
    <property type="evidence" value="ECO:0007669"/>
    <property type="project" value="TreeGrafter"/>
</dbReference>
<dbReference type="GO" id="GO:0005524">
    <property type="term" value="F:ATP binding"/>
    <property type="evidence" value="ECO:0007669"/>
    <property type="project" value="UniProtKB-KW"/>
</dbReference>
<dbReference type="InterPro" id="IPR012736">
    <property type="entry name" value="DhaK_1"/>
</dbReference>
<gene>
    <name evidence="6" type="ORF">SAMN05421835_12312</name>
</gene>
<accession>A0A1I4A5W9</accession>
<keyword evidence="2" id="KW-0547">Nucleotide-binding</keyword>
<dbReference type="GO" id="GO:0005829">
    <property type="term" value="C:cytosol"/>
    <property type="evidence" value="ECO:0007669"/>
    <property type="project" value="TreeGrafter"/>
</dbReference>
<dbReference type="RefSeq" id="WP_091513874.1">
    <property type="nucleotide sequence ID" value="NZ_CBDRCA010000044.1"/>
</dbReference>
<dbReference type="InterPro" id="IPR004006">
    <property type="entry name" value="DhaK_dom"/>
</dbReference>
<dbReference type="STRING" id="115433.SAMN05421835_12312"/>
<dbReference type="OrthoDB" id="9806345at2"/>
<dbReference type="PANTHER" id="PTHR28629:SF4">
    <property type="entry name" value="TRIOKINASE_FMN CYCLASE"/>
    <property type="match status" value="1"/>
</dbReference>
<evidence type="ECO:0000259" key="5">
    <source>
        <dbReference type="PROSITE" id="PS51481"/>
    </source>
</evidence>
<dbReference type="Proteomes" id="UP000199025">
    <property type="component" value="Unassembled WGS sequence"/>
</dbReference>
<evidence type="ECO:0000256" key="1">
    <source>
        <dbReference type="ARBA" id="ARBA00022679"/>
    </source>
</evidence>
<dbReference type="GO" id="GO:0004371">
    <property type="term" value="F:glycerone kinase activity"/>
    <property type="evidence" value="ECO:0007669"/>
    <property type="project" value="InterPro"/>
</dbReference>
<keyword evidence="1" id="KW-0808">Transferase</keyword>
<dbReference type="AlphaFoldDB" id="A0A1I4A5W9"/>